<keyword evidence="1" id="KW-0472">Membrane</keyword>
<proteinExistence type="predicted"/>
<sequence>MSALQPELRSGEVLLWHGAPRGGIHFRRTDWLAIPFGLVWCVCAFFGEYSAIKSGAPIFSILFGLPVVIVGLEILVGRFIRDALERRKTTYWVTNKRAIIALTAAGDRKITSIPFAELRKVDVIERADLSGSIYFERTVKEPGLAAMPRWFMTAAYSSTEFEPVDNVRAIYEVILQAKQSEQGPAYK</sequence>
<comment type="caution">
    <text evidence="2">The sequence shown here is derived from an EMBL/GenBank/DDBJ whole genome shotgun (WGS) entry which is preliminary data.</text>
</comment>
<reference evidence="2 3" key="1">
    <citation type="submission" date="2020-10" db="EMBL/GenBank/DDBJ databases">
        <title>Phylogeny of dyella-like bacteria.</title>
        <authorList>
            <person name="Fu J."/>
        </authorList>
    </citation>
    <scope>NUCLEOTIDE SEQUENCE [LARGE SCALE GENOMIC DNA]</scope>
    <source>
        <strain evidence="2 3">DHG40</strain>
    </source>
</reference>
<evidence type="ECO:0000313" key="3">
    <source>
        <dbReference type="Proteomes" id="UP001620409"/>
    </source>
</evidence>
<evidence type="ECO:0000313" key="2">
    <source>
        <dbReference type="EMBL" id="MFK2853064.1"/>
    </source>
</evidence>
<keyword evidence="1" id="KW-1133">Transmembrane helix</keyword>
<feature type="transmembrane region" description="Helical" evidence="1">
    <location>
        <begin position="31"/>
        <end position="52"/>
    </location>
</feature>
<evidence type="ECO:0008006" key="4">
    <source>
        <dbReference type="Google" id="ProtNLM"/>
    </source>
</evidence>
<dbReference type="RefSeq" id="WP_380016078.1">
    <property type="nucleotide sequence ID" value="NZ_JADIKI010000020.1"/>
</dbReference>
<dbReference type="Proteomes" id="UP001620409">
    <property type="component" value="Unassembled WGS sequence"/>
</dbReference>
<dbReference type="EMBL" id="JADIKI010000020">
    <property type="protein sequence ID" value="MFK2853064.1"/>
    <property type="molecule type" value="Genomic_DNA"/>
</dbReference>
<feature type="transmembrane region" description="Helical" evidence="1">
    <location>
        <begin position="58"/>
        <end position="80"/>
    </location>
</feature>
<organism evidence="2 3">
    <name type="scientific">Dyella humi</name>
    <dbReference type="NCBI Taxonomy" id="1770547"/>
    <lineage>
        <taxon>Bacteria</taxon>
        <taxon>Pseudomonadati</taxon>
        <taxon>Pseudomonadota</taxon>
        <taxon>Gammaproteobacteria</taxon>
        <taxon>Lysobacterales</taxon>
        <taxon>Rhodanobacteraceae</taxon>
        <taxon>Dyella</taxon>
    </lineage>
</organism>
<accession>A0ABW8IE30</accession>
<evidence type="ECO:0000256" key="1">
    <source>
        <dbReference type="SAM" id="Phobius"/>
    </source>
</evidence>
<gene>
    <name evidence="2" type="ORF">ISP18_00465</name>
</gene>
<name>A0ABW8IE30_9GAMM</name>
<keyword evidence="1" id="KW-0812">Transmembrane</keyword>
<keyword evidence="3" id="KW-1185">Reference proteome</keyword>
<protein>
    <recommendedName>
        <fullName evidence="4">PH domain-containing protein</fullName>
    </recommendedName>
</protein>